<organism evidence="2 3">
    <name type="scientific">Collybiopsis luxurians FD-317 M1</name>
    <dbReference type="NCBI Taxonomy" id="944289"/>
    <lineage>
        <taxon>Eukaryota</taxon>
        <taxon>Fungi</taxon>
        <taxon>Dikarya</taxon>
        <taxon>Basidiomycota</taxon>
        <taxon>Agaricomycotina</taxon>
        <taxon>Agaricomycetes</taxon>
        <taxon>Agaricomycetidae</taxon>
        <taxon>Agaricales</taxon>
        <taxon>Marasmiineae</taxon>
        <taxon>Omphalotaceae</taxon>
        <taxon>Collybiopsis</taxon>
        <taxon>Collybiopsis luxurians</taxon>
    </lineage>
</organism>
<dbReference type="InterPro" id="IPR046528">
    <property type="entry name" value="DUF6593"/>
</dbReference>
<evidence type="ECO:0000313" key="2">
    <source>
        <dbReference type="EMBL" id="KIK59837.1"/>
    </source>
</evidence>
<dbReference type="Proteomes" id="UP000053593">
    <property type="component" value="Unassembled WGS sequence"/>
</dbReference>
<reference evidence="2 3" key="1">
    <citation type="submission" date="2014-04" db="EMBL/GenBank/DDBJ databases">
        <title>Evolutionary Origins and Diversification of the Mycorrhizal Mutualists.</title>
        <authorList>
            <consortium name="DOE Joint Genome Institute"/>
            <consortium name="Mycorrhizal Genomics Consortium"/>
            <person name="Kohler A."/>
            <person name="Kuo A."/>
            <person name="Nagy L.G."/>
            <person name="Floudas D."/>
            <person name="Copeland A."/>
            <person name="Barry K.W."/>
            <person name="Cichocki N."/>
            <person name="Veneault-Fourrey C."/>
            <person name="LaButti K."/>
            <person name="Lindquist E.A."/>
            <person name="Lipzen A."/>
            <person name="Lundell T."/>
            <person name="Morin E."/>
            <person name="Murat C."/>
            <person name="Riley R."/>
            <person name="Ohm R."/>
            <person name="Sun H."/>
            <person name="Tunlid A."/>
            <person name="Henrissat B."/>
            <person name="Grigoriev I.V."/>
            <person name="Hibbett D.S."/>
            <person name="Martin F."/>
        </authorList>
    </citation>
    <scope>NUCLEOTIDE SEQUENCE [LARGE SCALE GENOMIC DNA]</scope>
    <source>
        <strain evidence="2 3">FD-317 M1</strain>
    </source>
</reference>
<gene>
    <name evidence="2" type="ORF">GYMLUDRAFT_44305</name>
</gene>
<protein>
    <recommendedName>
        <fullName evidence="1">DUF6593 domain-containing protein</fullName>
    </recommendedName>
</protein>
<keyword evidence="3" id="KW-1185">Reference proteome</keyword>
<feature type="domain" description="DUF6593" evidence="1">
    <location>
        <begin position="14"/>
        <end position="147"/>
    </location>
</feature>
<dbReference type="OrthoDB" id="3183898at2759"/>
<dbReference type="Pfam" id="PF20236">
    <property type="entry name" value="DUF6593"/>
    <property type="match status" value="1"/>
</dbReference>
<evidence type="ECO:0000313" key="3">
    <source>
        <dbReference type="Proteomes" id="UP000053593"/>
    </source>
</evidence>
<sequence length="172" mass="19604">MNDITYDLFFTGKDDPRACVIIGEDTKPVFFSFETFDRGLAYNTQTIVTRGKELIASLEWTVGNHLGMATINSRRLPMSHLVLPGSTVNARNFVSSSDGRRYEWRRCYPDGSAYDLFLLPSNVRIAAFRRMHTPTVVGPSHALLQYQFSHDLLLLEALLSLCLFRWIDLHGM</sequence>
<name>A0A0D0CMH6_9AGAR</name>
<dbReference type="HOGENOM" id="CLU_104312_1_0_1"/>
<proteinExistence type="predicted"/>
<accession>A0A0D0CMH6</accession>
<evidence type="ECO:0000259" key="1">
    <source>
        <dbReference type="Pfam" id="PF20236"/>
    </source>
</evidence>
<dbReference type="AlphaFoldDB" id="A0A0D0CMH6"/>
<dbReference type="EMBL" id="KN834778">
    <property type="protein sequence ID" value="KIK59837.1"/>
    <property type="molecule type" value="Genomic_DNA"/>
</dbReference>